<evidence type="ECO:0000259" key="5">
    <source>
        <dbReference type="Pfam" id="PF00685"/>
    </source>
</evidence>
<dbReference type="Pfam" id="PF00685">
    <property type="entry name" value="Sulfotransfer_1"/>
    <property type="match status" value="1"/>
</dbReference>
<evidence type="ECO:0000256" key="4">
    <source>
        <dbReference type="SAM" id="MobiDB-lite"/>
    </source>
</evidence>
<dbReference type="Gene3D" id="3.40.50.300">
    <property type="entry name" value="P-loop containing nucleotide triphosphate hydrolases"/>
    <property type="match status" value="1"/>
</dbReference>
<dbReference type="EC" id="2.8.2.-" evidence="3"/>
<accession>A0ABQ8BYF9</accession>
<reference evidence="6 7" key="1">
    <citation type="submission" date="2021-05" db="EMBL/GenBank/DDBJ databases">
        <title>Genome Assembly of Synthetic Allotetraploid Brassica napus Reveals Homoeologous Exchanges between Subgenomes.</title>
        <authorList>
            <person name="Davis J.T."/>
        </authorList>
    </citation>
    <scope>NUCLEOTIDE SEQUENCE [LARGE SCALE GENOMIC DNA]</scope>
    <source>
        <strain evidence="7">cv. Da-Ae</strain>
        <tissue evidence="6">Seedling</tissue>
    </source>
</reference>
<sequence length="289" mass="31225">MRFGRMRQWWGGTGGAGGVIVVGSLGGRGVGRVTGTVREKRGLTVFNEPWGTVDESDLGFSTPQKRIEEKAARSWAAEEVVDGREPKTGDSAVPNDREEVIGTGGTVEMRGSGEKVRRFGGFWPPERGEGRGGNWRGSGGSGGSGWGGEWLRLPAGVGGFMGYGFTAEEDKEGIVDKVVNLCSFDTLKNLESNQGEKNMEIRPSSFANSAFFRKGEIGDWQNYLTPEMAARIDGLMVEKLKGSGLLEWKGEVGDWQNYPTLEMAARIDGLVVEKLKGSGLLECCMSSLE</sequence>
<keyword evidence="2 3" id="KW-0808">Transferase</keyword>
<gene>
    <name evidence="6" type="ORF">HID58_033172</name>
</gene>
<evidence type="ECO:0000313" key="7">
    <source>
        <dbReference type="Proteomes" id="UP000824890"/>
    </source>
</evidence>
<dbReference type="Proteomes" id="UP000824890">
    <property type="component" value="Unassembled WGS sequence"/>
</dbReference>
<evidence type="ECO:0000256" key="1">
    <source>
        <dbReference type="ARBA" id="ARBA00005771"/>
    </source>
</evidence>
<comment type="caution">
    <text evidence="6">The sequence shown here is derived from an EMBL/GenBank/DDBJ whole genome shotgun (WGS) entry which is preliminary data.</text>
</comment>
<evidence type="ECO:0000313" key="6">
    <source>
        <dbReference type="EMBL" id="KAH0909851.1"/>
    </source>
</evidence>
<dbReference type="InterPro" id="IPR000863">
    <property type="entry name" value="Sulfotransferase_dom"/>
</dbReference>
<feature type="region of interest" description="Disordered" evidence="4">
    <location>
        <begin position="116"/>
        <end position="143"/>
    </location>
</feature>
<feature type="domain" description="Sulfotransferase" evidence="5">
    <location>
        <begin position="160"/>
        <end position="244"/>
    </location>
</feature>
<evidence type="ECO:0000256" key="3">
    <source>
        <dbReference type="RuleBase" id="RU361155"/>
    </source>
</evidence>
<evidence type="ECO:0000256" key="2">
    <source>
        <dbReference type="ARBA" id="ARBA00022679"/>
    </source>
</evidence>
<dbReference type="SUPFAM" id="SSF52540">
    <property type="entry name" value="P-loop containing nucleoside triphosphate hydrolases"/>
    <property type="match status" value="1"/>
</dbReference>
<proteinExistence type="inferred from homology"/>
<feature type="compositionally biased region" description="Gly residues" evidence="4">
    <location>
        <begin position="131"/>
        <end position="143"/>
    </location>
</feature>
<protein>
    <recommendedName>
        <fullName evidence="3">Sulfotransferase</fullName>
        <ecNumber evidence="3">2.8.2.-</ecNumber>
    </recommendedName>
</protein>
<name>A0ABQ8BYF9_BRANA</name>
<comment type="similarity">
    <text evidence="1 3">Belongs to the sulfotransferase 1 family.</text>
</comment>
<keyword evidence="7" id="KW-1185">Reference proteome</keyword>
<organism evidence="6 7">
    <name type="scientific">Brassica napus</name>
    <name type="common">Rape</name>
    <dbReference type="NCBI Taxonomy" id="3708"/>
    <lineage>
        <taxon>Eukaryota</taxon>
        <taxon>Viridiplantae</taxon>
        <taxon>Streptophyta</taxon>
        <taxon>Embryophyta</taxon>
        <taxon>Tracheophyta</taxon>
        <taxon>Spermatophyta</taxon>
        <taxon>Magnoliopsida</taxon>
        <taxon>eudicotyledons</taxon>
        <taxon>Gunneridae</taxon>
        <taxon>Pentapetalae</taxon>
        <taxon>rosids</taxon>
        <taxon>malvids</taxon>
        <taxon>Brassicales</taxon>
        <taxon>Brassicaceae</taxon>
        <taxon>Brassiceae</taxon>
        <taxon>Brassica</taxon>
    </lineage>
</organism>
<dbReference type="PANTHER" id="PTHR11783">
    <property type="entry name" value="SULFOTRANSFERASE SULT"/>
    <property type="match status" value="1"/>
</dbReference>
<dbReference type="InterPro" id="IPR027417">
    <property type="entry name" value="P-loop_NTPase"/>
</dbReference>
<dbReference type="EMBL" id="JAGKQM010000009">
    <property type="protein sequence ID" value="KAH0909851.1"/>
    <property type="molecule type" value="Genomic_DNA"/>
</dbReference>